<name>A0A1U7YXD7_NICSY</name>
<evidence type="ECO:0000313" key="3">
    <source>
        <dbReference type="RefSeq" id="XP_009803400.1"/>
    </source>
</evidence>
<gene>
    <name evidence="3" type="primary">LOC104248776</name>
</gene>
<reference evidence="2" key="1">
    <citation type="journal article" date="2013" name="Genome Biol.">
        <title>Reference genomes and transcriptomes of Nicotiana sylvestris and Nicotiana tomentosiformis.</title>
        <authorList>
            <person name="Sierro N."/>
            <person name="Battey J.N."/>
            <person name="Ouadi S."/>
            <person name="Bovet L."/>
            <person name="Goepfert S."/>
            <person name="Bakaher N."/>
            <person name="Peitsch M.C."/>
            <person name="Ivanov N.V."/>
        </authorList>
    </citation>
    <scope>NUCLEOTIDE SEQUENCE [LARGE SCALE GENOMIC DNA]</scope>
</reference>
<keyword evidence="2" id="KW-1185">Reference proteome</keyword>
<sequence>MIATPFMPIFSLLFTLCNFSVVQPFVLFVNAYNFSLHIALELQDGNPSLKDPGSTLCSEHTVCEMRGRLQSFDSVQATGGKNGVDILVDGDLQELRD</sequence>
<evidence type="ECO:0000313" key="2">
    <source>
        <dbReference type="Proteomes" id="UP000189701"/>
    </source>
</evidence>
<dbReference type="RefSeq" id="XP_009803400.1">
    <property type="nucleotide sequence ID" value="XM_009805098.1"/>
</dbReference>
<evidence type="ECO:0000256" key="1">
    <source>
        <dbReference type="SAM" id="SignalP"/>
    </source>
</evidence>
<feature type="signal peptide" evidence="1">
    <location>
        <begin position="1"/>
        <end position="24"/>
    </location>
</feature>
<reference evidence="3" key="2">
    <citation type="submission" date="2025-08" db="UniProtKB">
        <authorList>
            <consortium name="RefSeq"/>
        </authorList>
    </citation>
    <scope>IDENTIFICATION</scope>
    <source>
        <tissue evidence="3">Leaf</tissue>
    </source>
</reference>
<protein>
    <submittedName>
        <fullName evidence="3">Uncharacterized protein LOC104248776 isoform X2</fullName>
    </submittedName>
</protein>
<proteinExistence type="predicted"/>
<accession>A0A1U7YXD7</accession>
<keyword evidence="1" id="KW-0732">Signal</keyword>
<feature type="chain" id="PRO_5010552578" evidence="1">
    <location>
        <begin position="25"/>
        <end position="97"/>
    </location>
</feature>
<dbReference type="AlphaFoldDB" id="A0A1U7YXD7"/>
<dbReference type="Proteomes" id="UP000189701">
    <property type="component" value="Unplaced"/>
</dbReference>
<organism evidence="2 3">
    <name type="scientific">Nicotiana sylvestris</name>
    <name type="common">Wood tobacco</name>
    <name type="synonym">South American tobacco</name>
    <dbReference type="NCBI Taxonomy" id="4096"/>
    <lineage>
        <taxon>Eukaryota</taxon>
        <taxon>Viridiplantae</taxon>
        <taxon>Streptophyta</taxon>
        <taxon>Embryophyta</taxon>
        <taxon>Tracheophyta</taxon>
        <taxon>Spermatophyta</taxon>
        <taxon>Magnoliopsida</taxon>
        <taxon>eudicotyledons</taxon>
        <taxon>Gunneridae</taxon>
        <taxon>Pentapetalae</taxon>
        <taxon>asterids</taxon>
        <taxon>lamiids</taxon>
        <taxon>Solanales</taxon>
        <taxon>Solanaceae</taxon>
        <taxon>Nicotianoideae</taxon>
        <taxon>Nicotianeae</taxon>
        <taxon>Nicotiana</taxon>
    </lineage>
</organism>